<dbReference type="GO" id="GO:0008270">
    <property type="term" value="F:zinc ion binding"/>
    <property type="evidence" value="ECO:0007669"/>
    <property type="project" value="UniProtKB-KW"/>
</dbReference>
<accession>Q77Y72</accession>
<evidence type="ECO:0000256" key="2">
    <source>
        <dbReference type="ARBA" id="ARBA00022562"/>
    </source>
</evidence>
<evidence type="ECO:0000256" key="5">
    <source>
        <dbReference type="ARBA" id="ARBA00022833"/>
    </source>
</evidence>
<dbReference type="EMBL" id="AF037218">
    <property type="protein sequence ID" value="AAC40750.1"/>
    <property type="molecule type" value="Genomic_DNA"/>
</dbReference>
<reference evidence="8 9" key="1">
    <citation type="journal article" date="1998" name="Virology">
        <title>The DNA sequence of the RK strain of human herpesvirus 7.</title>
        <authorList>
            <person name="Megaw A.G."/>
            <person name="Rapaport D."/>
            <person name="Avidor B."/>
            <person name="Frenkel N."/>
            <person name="Davison A.J."/>
        </authorList>
    </citation>
    <scope>NUCLEOTIDE SEQUENCE [LARGE SCALE GENOMIC DNA]</scope>
    <source>
        <strain evidence="8 9">RK</strain>
    </source>
</reference>
<dbReference type="Pfam" id="PF01673">
    <property type="entry name" value="Herpes_env"/>
    <property type="match status" value="2"/>
</dbReference>
<dbReference type="DNASU" id="3289494"/>
<comment type="function">
    <text evidence="7">Plays a role in efficient localization of neo-synthesized capsids to nuclear replication compartments, thereby controlling cleavage and packaging of virus genomic DNA.</text>
</comment>
<evidence type="ECO:0000256" key="3">
    <source>
        <dbReference type="ARBA" id="ARBA00022723"/>
    </source>
</evidence>
<dbReference type="PROSITE" id="PS51988">
    <property type="entry name" value="HERPESVIRUS_UL32"/>
    <property type="match status" value="1"/>
</dbReference>
<keyword evidence="5" id="KW-0862">Zinc</keyword>
<protein>
    <recommendedName>
        <fullName evidence="7">Packaging protein UL32</fullName>
    </recommendedName>
</protein>
<evidence type="ECO:0000256" key="6">
    <source>
        <dbReference type="ARBA" id="ARBA00023200"/>
    </source>
</evidence>
<evidence type="ECO:0000313" key="8">
    <source>
        <dbReference type="EMBL" id="AAC40750.1"/>
    </source>
</evidence>
<evidence type="ECO:0000313" key="9">
    <source>
        <dbReference type="Proteomes" id="UP000098510"/>
    </source>
</evidence>
<name>Q77Y72_HHV7R</name>
<keyword evidence="4" id="KW-0863">Zinc-finger</keyword>
<dbReference type="KEGG" id="vg:3289494"/>
<keyword evidence="9" id="KW-1185">Reference proteome</keyword>
<evidence type="ECO:0000256" key="4">
    <source>
        <dbReference type="ARBA" id="ARBA00022771"/>
    </source>
</evidence>
<organismHost>
    <name type="scientific">Homo sapiens</name>
    <name type="common">Human</name>
    <dbReference type="NCBI Taxonomy" id="9606"/>
</organismHost>
<dbReference type="GO" id="GO:0042025">
    <property type="term" value="C:host cell nucleus"/>
    <property type="evidence" value="ECO:0007669"/>
    <property type="project" value="UniProtKB-SubCell"/>
</dbReference>
<keyword evidence="3" id="KW-0479">Metal-binding</keyword>
<dbReference type="RefSeq" id="YP_073776.1">
    <property type="nucleotide sequence ID" value="NC_001716.2"/>
</dbReference>
<dbReference type="SMR" id="Q77Y72"/>
<keyword evidence="2 7" id="KW-1048">Host nucleus</keyword>
<dbReference type="GO" id="GO:0030430">
    <property type="term" value="C:host cell cytoplasm"/>
    <property type="evidence" value="ECO:0007669"/>
    <property type="project" value="UniProtKB-SubCell"/>
</dbReference>
<dbReference type="OrthoDB" id="3440at10239"/>
<gene>
    <name evidence="8" type="primary">U36</name>
</gene>
<evidence type="ECO:0000256" key="7">
    <source>
        <dbReference type="RuleBase" id="RU364029"/>
    </source>
</evidence>
<proteinExistence type="inferred from homology"/>
<comment type="similarity">
    <text evidence="1 7">Belongs to the herpesviridae UL32 protein family.</text>
</comment>
<evidence type="ECO:0000256" key="1">
    <source>
        <dbReference type="ARBA" id="ARBA00005235"/>
    </source>
</evidence>
<sequence>MAYKGWNSDSFSMNSELFNEILLYAHLDSSGIDSDDLNTNPNTLENEINSVEKTLNIEELKKITTALNIDNRCNICSIINICLRHETDKMWIYDYALLCYKCNAAPRTPLAVVIIATEFMQLIQKHFLNINFDGLFLNNILSILDFHVHFFINRCFSNTNDDLLHNENITLYHMAILKSLLLEDESIPNIRIKKFKLKGKPTKKQHGNAILEKQTLPLNTHFTHLIFYMWAGTNIFDRISLTDLAIKKRQILKAIYSTKNELNCSAGPILLSQIPISITKNATSSVCLLCELMTSSQKNFDLLQFIYTSVINYCQNNLKMIDRIQFVLANLLDLARIYTNVKTTSDCSKIVLANEQEFSNSDFVIDCHSFLILKQVGPVGLYKHFFCDPLCIANIKTIKPHILFYTTESCILQDFKVAICYQNEYLNSVEKHVWLAIHFFKAFQVSKLNHKNKTLISDFLKDFTQLLADQNFEIVDPTFTIHYYV</sequence>
<organism evidence="8 9">
    <name type="scientific">Human herpesvirus 7 (strain RK)</name>
    <name type="common">HHV-7</name>
    <name type="synonym">Human T lymphotropic virus</name>
    <dbReference type="NCBI Taxonomy" id="262398"/>
    <lineage>
        <taxon>Viruses</taxon>
        <taxon>Duplodnaviria</taxon>
        <taxon>Heunggongvirae</taxon>
        <taxon>Peploviricota</taxon>
        <taxon>Herviviricetes</taxon>
        <taxon>Herpesvirales</taxon>
        <taxon>Orthoherpesviridae</taxon>
        <taxon>Betaherpesvirinae</taxon>
        <taxon>Roseolovirus</taxon>
        <taxon>Roseolovirus humanbeta7</taxon>
        <taxon>Human betaherpesvirus 7</taxon>
    </lineage>
</organism>
<dbReference type="InterPro" id="IPR002597">
    <property type="entry name" value="Herpes_env"/>
</dbReference>
<keyword evidence="6 7" id="KW-1035">Host cytoplasm</keyword>
<dbReference type="GeneID" id="3289494"/>
<dbReference type="Proteomes" id="UP000098510">
    <property type="component" value="Segment"/>
</dbReference>
<dbReference type="GO" id="GO:0019031">
    <property type="term" value="C:viral envelope"/>
    <property type="evidence" value="ECO:0007669"/>
    <property type="project" value="InterPro"/>
</dbReference>
<comment type="subcellular location">
    <subcellularLocation>
        <location evidence="7">Host cytoplasm</location>
    </subcellularLocation>
    <subcellularLocation>
        <location evidence="7">Host nucleus</location>
    </subcellularLocation>
</comment>